<name>W1P167_AMBTC</name>
<dbReference type="PANTHER" id="PTHR42820:SF21">
    <property type="entry name" value="SHORT-CHAIN DEHYDROGENASE REDUCTASE 3B-LIKE"/>
    <property type="match status" value="1"/>
</dbReference>
<dbReference type="eggNOG" id="KOG0725">
    <property type="taxonomic scope" value="Eukaryota"/>
</dbReference>
<proteinExistence type="inferred from homology"/>
<evidence type="ECO:0000313" key="3">
    <source>
        <dbReference type="Proteomes" id="UP000017836"/>
    </source>
</evidence>
<dbReference type="EMBL" id="KI394767">
    <property type="protein sequence ID" value="ERN01301.1"/>
    <property type="molecule type" value="Genomic_DNA"/>
</dbReference>
<dbReference type="Gene3D" id="3.40.50.720">
    <property type="entry name" value="NAD(P)-binding Rossmann-like Domain"/>
    <property type="match status" value="1"/>
</dbReference>
<gene>
    <name evidence="2" type="ORF">AMTR_s00002p00253880</name>
</gene>
<dbReference type="OrthoDB" id="294295at2759"/>
<dbReference type="PANTHER" id="PTHR42820">
    <property type="entry name" value="SHORT-CHAIN DEHYDROGENASE REDUCTASE"/>
    <property type="match status" value="1"/>
</dbReference>
<dbReference type="InterPro" id="IPR002347">
    <property type="entry name" value="SDR_fam"/>
</dbReference>
<dbReference type="Proteomes" id="UP000017836">
    <property type="component" value="Unassembled WGS sequence"/>
</dbReference>
<dbReference type="SUPFAM" id="SSF51735">
    <property type="entry name" value="NAD(P)-binding Rossmann-fold domains"/>
    <property type="match status" value="1"/>
</dbReference>
<dbReference type="AlphaFoldDB" id="W1P167"/>
<dbReference type="STRING" id="13333.W1P167"/>
<dbReference type="Gramene" id="ERN01301">
    <property type="protein sequence ID" value="ERN01301"/>
    <property type="gene ID" value="AMTR_s00002p00253880"/>
</dbReference>
<reference evidence="3" key="1">
    <citation type="journal article" date="2013" name="Science">
        <title>The Amborella genome and the evolution of flowering plants.</title>
        <authorList>
            <consortium name="Amborella Genome Project"/>
        </authorList>
    </citation>
    <scope>NUCLEOTIDE SEQUENCE [LARGE SCALE GENOMIC DNA]</scope>
</reference>
<dbReference type="Pfam" id="PF13561">
    <property type="entry name" value="adh_short_C2"/>
    <property type="match status" value="1"/>
</dbReference>
<dbReference type="KEGG" id="atr:18429383"/>
<dbReference type="InterPro" id="IPR036291">
    <property type="entry name" value="NAD(P)-bd_dom_sf"/>
</dbReference>
<evidence type="ECO:0000313" key="2">
    <source>
        <dbReference type="EMBL" id="ERN01301.1"/>
    </source>
</evidence>
<accession>W1P167</accession>
<organism evidence="2 3">
    <name type="scientific">Amborella trichopoda</name>
    <dbReference type="NCBI Taxonomy" id="13333"/>
    <lineage>
        <taxon>Eukaryota</taxon>
        <taxon>Viridiplantae</taxon>
        <taxon>Streptophyta</taxon>
        <taxon>Embryophyta</taxon>
        <taxon>Tracheophyta</taxon>
        <taxon>Spermatophyta</taxon>
        <taxon>Magnoliopsida</taxon>
        <taxon>Amborellales</taxon>
        <taxon>Amborellaceae</taxon>
        <taxon>Amborella</taxon>
    </lineage>
</organism>
<dbReference type="PRINTS" id="PR00081">
    <property type="entry name" value="GDHRDH"/>
</dbReference>
<comment type="similarity">
    <text evidence="1">Belongs to the short-chain dehydrogenases/reductases (SDR) family.</text>
</comment>
<evidence type="ECO:0000256" key="1">
    <source>
        <dbReference type="ARBA" id="ARBA00006484"/>
    </source>
</evidence>
<dbReference type="FunFam" id="3.40.50.720:FF:000084">
    <property type="entry name" value="Short-chain dehydrogenase reductase"/>
    <property type="match status" value="1"/>
</dbReference>
<keyword evidence="3" id="KW-1185">Reference proteome</keyword>
<sequence>MARESTPKKRLEGKAAIITGGASGIGEATARLFAEHGARAVVIADVQDQLGEQVAASIGDRAAFKHCDVTDEDQVKAVVEWTVQTYGCLDVMFSNAGIIGRTTSIMDLDLKGMDLLYSVNVRGMAAALKHAGKAMVDGGVRGSIVCTTSIAAAVGGVSPHDYCLTKHAVLGLVRSTCSELGKHGIRVNCVSPYGVATPLLSLALRDNGFEGDTGDIEDLCAQLSNLKGVVLRSEHVAEAVLFLASDEAAFVSGHNLAVDGGFTVVNHDFKIFP</sequence>
<dbReference type="PRINTS" id="PR00080">
    <property type="entry name" value="SDRFAMILY"/>
</dbReference>
<dbReference type="OMA" id="LCMREEL"/>
<dbReference type="HOGENOM" id="CLU_010194_1_0_1"/>
<protein>
    <submittedName>
        <fullName evidence="2">Uncharacterized protein</fullName>
    </submittedName>
</protein>